<dbReference type="PANTHER" id="PTHR34352:SF1">
    <property type="entry name" value="PROTEIN YHFA"/>
    <property type="match status" value="1"/>
</dbReference>
<dbReference type="OrthoDB" id="9804010at2"/>
<dbReference type="InterPro" id="IPR003718">
    <property type="entry name" value="OsmC/Ohr_fam"/>
</dbReference>
<dbReference type="AlphaFoldDB" id="A0A3M8R603"/>
<comment type="caution">
    <text evidence="1">The sequence shown here is derived from an EMBL/GenBank/DDBJ whole genome shotgun (WGS) entry which is preliminary data.</text>
</comment>
<dbReference type="Pfam" id="PF02566">
    <property type="entry name" value="OsmC"/>
    <property type="match status" value="1"/>
</dbReference>
<dbReference type="NCBIfam" id="NF008009">
    <property type="entry name" value="PRK10738.1"/>
    <property type="match status" value="1"/>
</dbReference>
<dbReference type="Gene3D" id="2.20.25.10">
    <property type="match status" value="1"/>
</dbReference>
<reference evidence="1" key="1">
    <citation type="submission" date="2018-10" db="EMBL/GenBank/DDBJ databases">
        <title>Acidithiobacillus sulfuriphilus sp. nov.: an extremely acidophilic sulfur-oxidizing chemolithotroph isolated from a neutral pH environment.</title>
        <authorList>
            <person name="Falagan C."/>
            <person name="Moya-Beltran A."/>
            <person name="Quatrini R."/>
            <person name="Johnson D.B."/>
        </authorList>
    </citation>
    <scope>NUCLEOTIDE SEQUENCE [LARGE SCALE GENOMIC DNA]</scope>
    <source>
        <strain evidence="1">CJ-2</strain>
    </source>
</reference>
<protein>
    <submittedName>
        <fullName evidence="1">OsmC family protein</fullName>
    </submittedName>
</protein>
<dbReference type="RefSeq" id="WP_123103252.1">
    <property type="nucleotide sequence ID" value="NZ_CP127527.1"/>
</dbReference>
<dbReference type="PANTHER" id="PTHR34352">
    <property type="entry name" value="PROTEIN YHFA"/>
    <property type="match status" value="1"/>
</dbReference>
<evidence type="ECO:0000313" key="1">
    <source>
        <dbReference type="EMBL" id="RNF63775.1"/>
    </source>
</evidence>
<accession>A0A3M8R603</accession>
<name>A0A3M8R603_9PROT</name>
<dbReference type="EMBL" id="RIZI01000154">
    <property type="protein sequence ID" value="RNF63775.1"/>
    <property type="molecule type" value="Genomic_DNA"/>
</dbReference>
<dbReference type="Gene3D" id="3.30.300.20">
    <property type="match status" value="1"/>
</dbReference>
<sequence length="141" mass="15618">MKARVQWMGPEQMSFVAESESGHALVMDSSAEIGGRNLGPRPMELLLMGLGGCSSIDVVLILQRSRQQIRDCVVELNAERAGEDPKVFSRIHLHYVLSGKGLDEKRVERAIALSAEKYCSASIMLSKTAEITHDYEIREDA</sequence>
<proteinExistence type="predicted"/>
<dbReference type="SUPFAM" id="SSF82784">
    <property type="entry name" value="OsmC-like"/>
    <property type="match status" value="1"/>
</dbReference>
<dbReference type="InterPro" id="IPR036102">
    <property type="entry name" value="OsmC/Ohrsf"/>
</dbReference>
<dbReference type="InterPro" id="IPR015946">
    <property type="entry name" value="KH_dom-like_a/b"/>
</dbReference>
<gene>
    <name evidence="1" type="ORF">EC580_06240</name>
</gene>
<organism evidence="1">
    <name type="scientific">Acidithiobacillus sulfuriphilus</name>
    <dbReference type="NCBI Taxonomy" id="1867749"/>
    <lineage>
        <taxon>Bacteria</taxon>
        <taxon>Pseudomonadati</taxon>
        <taxon>Pseudomonadota</taxon>
        <taxon>Acidithiobacillia</taxon>
        <taxon>Acidithiobacillales</taxon>
        <taxon>Acidithiobacillaceae</taxon>
        <taxon>Acidithiobacillus</taxon>
    </lineage>
</organism>